<name>A0A016SGH5_9BILA</name>
<accession>A0A016SGH5</accession>
<dbReference type="Pfam" id="PF00017">
    <property type="entry name" value="SH2"/>
    <property type="match status" value="1"/>
</dbReference>
<comment type="catalytic activity">
    <reaction evidence="6 8">
        <text>L-tyrosyl-[protein] + ATP = O-phospho-L-tyrosyl-[protein] + ADP + H(+)</text>
        <dbReference type="Rhea" id="RHEA:10596"/>
        <dbReference type="Rhea" id="RHEA-COMP:10136"/>
        <dbReference type="Rhea" id="RHEA-COMP:20101"/>
        <dbReference type="ChEBI" id="CHEBI:15378"/>
        <dbReference type="ChEBI" id="CHEBI:30616"/>
        <dbReference type="ChEBI" id="CHEBI:46858"/>
        <dbReference type="ChEBI" id="CHEBI:61978"/>
        <dbReference type="ChEBI" id="CHEBI:456216"/>
        <dbReference type="EC" id="2.7.10.2"/>
    </reaction>
</comment>
<dbReference type="PROSITE" id="PS50001">
    <property type="entry name" value="SH2"/>
    <property type="match status" value="1"/>
</dbReference>
<dbReference type="PRINTS" id="PR00109">
    <property type="entry name" value="TYRKINASE"/>
</dbReference>
<proteinExistence type="inferred from homology"/>
<dbReference type="InterPro" id="IPR036860">
    <property type="entry name" value="SH2_dom_sf"/>
</dbReference>
<dbReference type="SUPFAM" id="SSF55550">
    <property type="entry name" value="SH2 domain"/>
    <property type="match status" value="1"/>
</dbReference>
<dbReference type="InterPro" id="IPR050198">
    <property type="entry name" value="Non-receptor_tyrosine_kinases"/>
</dbReference>
<evidence type="ECO:0000256" key="3">
    <source>
        <dbReference type="ARBA" id="ARBA00022777"/>
    </source>
</evidence>
<organism evidence="11 12">
    <name type="scientific">Ancylostoma ceylanicum</name>
    <dbReference type="NCBI Taxonomy" id="53326"/>
    <lineage>
        <taxon>Eukaryota</taxon>
        <taxon>Metazoa</taxon>
        <taxon>Ecdysozoa</taxon>
        <taxon>Nematoda</taxon>
        <taxon>Chromadorea</taxon>
        <taxon>Rhabditida</taxon>
        <taxon>Rhabditina</taxon>
        <taxon>Rhabditomorpha</taxon>
        <taxon>Strongyloidea</taxon>
        <taxon>Ancylostomatidae</taxon>
        <taxon>Ancylostomatinae</taxon>
        <taxon>Ancylostoma</taxon>
    </lineage>
</organism>
<evidence type="ECO:0000256" key="6">
    <source>
        <dbReference type="ARBA" id="ARBA00051245"/>
    </source>
</evidence>
<feature type="domain" description="SH2" evidence="9">
    <location>
        <begin position="25"/>
        <end position="133"/>
    </location>
</feature>
<keyword evidence="3 8" id="KW-0418">Kinase</keyword>
<keyword evidence="2 8" id="KW-0547">Nucleotide-binding</keyword>
<dbReference type="PANTHER" id="PTHR24418">
    <property type="entry name" value="TYROSINE-PROTEIN KINASE"/>
    <property type="match status" value="1"/>
</dbReference>
<evidence type="ECO:0000256" key="7">
    <source>
        <dbReference type="PROSITE-ProRule" id="PRU00191"/>
    </source>
</evidence>
<dbReference type="Proteomes" id="UP000024635">
    <property type="component" value="Unassembled WGS sequence"/>
</dbReference>
<dbReference type="PRINTS" id="PR00401">
    <property type="entry name" value="SH2DOMAIN"/>
</dbReference>
<dbReference type="CDD" id="cd10361">
    <property type="entry name" value="SH2_Fps_family"/>
    <property type="match status" value="1"/>
</dbReference>
<evidence type="ECO:0000313" key="11">
    <source>
        <dbReference type="EMBL" id="EYB89399.1"/>
    </source>
</evidence>
<sequence>MKDDAAVPDIPPAENFDMSLTKYDYFHGLLPREDVASLLTKDGDFLLRLSEADTLGMKLETVLSVLHDPKSRCRKEATEGREDFIMHIIIQYAKKKYFILSYRRFNTVPELISYYQKHMMIFRSQQVRLKQPIYLASWEYLSENIQLEDLIAKFGGGEVRKGRLLSKENPPMIVAIKTVAGRSLEAKEKVQELMRECRLLRDLNHPCITQNYGVCLISQPHCFILEYVEGGPLSTYLRHNKDNLRRDDLLMMVSCAGWGLEYLHKNTILHRDVAAKNCLYDKQFVKLIGFSMSKRATVYSMKTARRLAIRWMAPETIETFQYTQKSDVYGFGILIYEIFSAKEPYEGLSNWDAKPLILEGNVNEFTGNTPRKLSEVVRDKMWAKSPDSRSTMQQMASATIRQKADALVAKDIELQQLPNFKEPLPKTPSRKKKKKN</sequence>
<dbReference type="EMBL" id="JARK01001568">
    <property type="protein sequence ID" value="EYB89399.1"/>
    <property type="molecule type" value="Genomic_DNA"/>
</dbReference>
<comment type="caution">
    <text evidence="11">The sequence shown here is derived from an EMBL/GenBank/DDBJ whole genome shotgun (WGS) entry which is preliminary data.</text>
</comment>
<dbReference type="PROSITE" id="PS00109">
    <property type="entry name" value="PROTEIN_KINASE_TYR"/>
    <property type="match status" value="1"/>
</dbReference>
<dbReference type="AlphaFoldDB" id="A0A016SGH5"/>
<gene>
    <name evidence="11" type="primary">Acey_s0232.g3031</name>
    <name evidence="11" type="ORF">Y032_0232g3031</name>
</gene>
<evidence type="ECO:0000256" key="5">
    <source>
        <dbReference type="ARBA" id="ARBA00023137"/>
    </source>
</evidence>
<keyword evidence="12" id="KW-1185">Reference proteome</keyword>
<reference evidence="12" key="1">
    <citation type="journal article" date="2015" name="Nat. Genet.">
        <title>The genome and transcriptome of the zoonotic hookworm Ancylostoma ceylanicum identify infection-specific gene families.</title>
        <authorList>
            <person name="Schwarz E.M."/>
            <person name="Hu Y."/>
            <person name="Antoshechkin I."/>
            <person name="Miller M.M."/>
            <person name="Sternberg P.W."/>
            <person name="Aroian R.V."/>
        </authorList>
    </citation>
    <scope>NUCLEOTIDE SEQUENCE</scope>
    <source>
        <strain evidence="12">HY135</strain>
    </source>
</reference>
<evidence type="ECO:0000256" key="4">
    <source>
        <dbReference type="ARBA" id="ARBA00022840"/>
    </source>
</evidence>
<keyword evidence="5 8" id="KW-0829">Tyrosine-protein kinase</keyword>
<comment type="similarity">
    <text evidence="8">Belongs to the protein kinase superfamily. Tyr protein kinase family.</text>
</comment>
<dbReference type="Gene3D" id="3.30.505.10">
    <property type="entry name" value="SH2 domain"/>
    <property type="match status" value="1"/>
</dbReference>
<dbReference type="STRING" id="53326.A0A016SGH5"/>
<keyword evidence="1 8" id="KW-0808">Transferase</keyword>
<dbReference type="InterPro" id="IPR020635">
    <property type="entry name" value="Tyr_kinase_cat_dom"/>
</dbReference>
<dbReference type="InterPro" id="IPR001245">
    <property type="entry name" value="Ser-Thr/Tyr_kinase_cat_dom"/>
</dbReference>
<dbReference type="Pfam" id="PF07714">
    <property type="entry name" value="PK_Tyr_Ser-Thr"/>
    <property type="match status" value="1"/>
</dbReference>
<evidence type="ECO:0000256" key="1">
    <source>
        <dbReference type="ARBA" id="ARBA00022679"/>
    </source>
</evidence>
<feature type="domain" description="Protein kinase" evidence="10">
    <location>
        <begin position="145"/>
        <end position="408"/>
    </location>
</feature>
<evidence type="ECO:0000313" key="12">
    <source>
        <dbReference type="Proteomes" id="UP000024635"/>
    </source>
</evidence>
<dbReference type="InterPro" id="IPR008266">
    <property type="entry name" value="Tyr_kinase_AS"/>
</dbReference>
<evidence type="ECO:0000256" key="2">
    <source>
        <dbReference type="ARBA" id="ARBA00022741"/>
    </source>
</evidence>
<protein>
    <recommendedName>
        <fullName evidence="8">Tyrosine-protein kinase</fullName>
        <ecNumber evidence="8">2.7.10.2</ecNumber>
    </recommendedName>
</protein>
<evidence type="ECO:0000259" key="9">
    <source>
        <dbReference type="PROSITE" id="PS50001"/>
    </source>
</evidence>
<dbReference type="SMART" id="SM00219">
    <property type="entry name" value="TyrKc"/>
    <property type="match status" value="1"/>
</dbReference>
<dbReference type="Gene3D" id="1.10.510.10">
    <property type="entry name" value="Transferase(Phosphotransferase) domain 1"/>
    <property type="match status" value="1"/>
</dbReference>
<dbReference type="InterPro" id="IPR035849">
    <property type="entry name" value="Fes/Fps/Fer_SH2"/>
</dbReference>
<evidence type="ECO:0000259" key="10">
    <source>
        <dbReference type="PROSITE" id="PS50011"/>
    </source>
</evidence>
<evidence type="ECO:0000256" key="8">
    <source>
        <dbReference type="RuleBase" id="RU362096"/>
    </source>
</evidence>
<dbReference type="SUPFAM" id="SSF56112">
    <property type="entry name" value="Protein kinase-like (PK-like)"/>
    <property type="match status" value="1"/>
</dbReference>
<dbReference type="OrthoDB" id="5856666at2759"/>
<dbReference type="InterPro" id="IPR011009">
    <property type="entry name" value="Kinase-like_dom_sf"/>
</dbReference>
<dbReference type="InterPro" id="IPR000980">
    <property type="entry name" value="SH2"/>
</dbReference>
<dbReference type="SMART" id="SM00252">
    <property type="entry name" value="SH2"/>
    <property type="match status" value="1"/>
</dbReference>
<keyword evidence="4 8" id="KW-0067">ATP-binding</keyword>
<dbReference type="EC" id="2.7.10.2" evidence="8"/>
<dbReference type="InterPro" id="IPR000719">
    <property type="entry name" value="Prot_kinase_dom"/>
</dbReference>
<dbReference type="GO" id="GO:0005524">
    <property type="term" value="F:ATP binding"/>
    <property type="evidence" value="ECO:0007669"/>
    <property type="project" value="UniProtKB-KW"/>
</dbReference>
<dbReference type="GO" id="GO:0004715">
    <property type="term" value="F:non-membrane spanning protein tyrosine kinase activity"/>
    <property type="evidence" value="ECO:0007669"/>
    <property type="project" value="UniProtKB-EC"/>
</dbReference>
<keyword evidence="7" id="KW-0727">SH2 domain</keyword>
<dbReference type="PROSITE" id="PS50011">
    <property type="entry name" value="PROTEIN_KINASE_DOM"/>
    <property type="match status" value="1"/>
</dbReference>